<accession>A0A9P8S537</accession>
<feature type="signal peptide" evidence="1">
    <location>
        <begin position="1"/>
        <end position="17"/>
    </location>
</feature>
<evidence type="ECO:0000256" key="1">
    <source>
        <dbReference type="SAM" id="SignalP"/>
    </source>
</evidence>
<dbReference type="Gene3D" id="3.40.50.720">
    <property type="entry name" value="NAD(P)-binding Rossmann-like Domain"/>
    <property type="match status" value="1"/>
</dbReference>
<evidence type="ECO:0000313" key="4">
    <source>
        <dbReference type="Proteomes" id="UP000764110"/>
    </source>
</evidence>
<dbReference type="AlphaFoldDB" id="A0A9P8S537"/>
<proteinExistence type="predicted"/>
<feature type="chain" id="PRO_5040319945" description="NAD-dependent epimerase/dehydratase domain-containing protein" evidence="1">
    <location>
        <begin position="18"/>
        <end position="77"/>
    </location>
</feature>
<dbReference type="EMBL" id="JACEFI010000019">
    <property type="protein sequence ID" value="KAH0593823.1"/>
    <property type="molecule type" value="Genomic_DNA"/>
</dbReference>
<reference evidence="3 4" key="1">
    <citation type="submission" date="2020-07" db="EMBL/GenBank/DDBJ databases">
        <title>Metarhizium humberi genome.</title>
        <authorList>
            <person name="Lysoe E."/>
        </authorList>
    </citation>
    <scope>NUCLEOTIDE SEQUENCE [LARGE SCALE GENOMIC DNA]</scope>
    <source>
        <strain evidence="3 4">ESALQ1638</strain>
    </source>
</reference>
<protein>
    <recommendedName>
        <fullName evidence="2">NAD-dependent epimerase/dehydratase domain-containing protein</fullName>
    </recommendedName>
</protein>
<organism evidence="3 4">
    <name type="scientific">Metarhizium humberi</name>
    <dbReference type="NCBI Taxonomy" id="2596975"/>
    <lineage>
        <taxon>Eukaryota</taxon>
        <taxon>Fungi</taxon>
        <taxon>Dikarya</taxon>
        <taxon>Ascomycota</taxon>
        <taxon>Pezizomycotina</taxon>
        <taxon>Sordariomycetes</taxon>
        <taxon>Hypocreomycetidae</taxon>
        <taxon>Hypocreales</taxon>
        <taxon>Clavicipitaceae</taxon>
        <taxon>Metarhizium</taxon>
    </lineage>
</organism>
<evidence type="ECO:0000313" key="3">
    <source>
        <dbReference type="EMBL" id="KAH0593823.1"/>
    </source>
</evidence>
<dbReference type="InterPro" id="IPR001509">
    <property type="entry name" value="Epimerase_deHydtase"/>
</dbReference>
<comment type="caution">
    <text evidence="3">The sequence shown here is derived from an EMBL/GenBank/DDBJ whole genome shotgun (WGS) entry which is preliminary data.</text>
</comment>
<name>A0A9P8S537_9HYPO</name>
<keyword evidence="4" id="KW-1185">Reference proteome</keyword>
<dbReference type="Proteomes" id="UP000764110">
    <property type="component" value="Unassembled WGS sequence"/>
</dbReference>
<evidence type="ECO:0000259" key="2">
    <source>
        <dbReference type="Pfam" id="PF01370"/>
    </source>
</evidence>
<keyword evidence="1" id="KW-0732">Signal</keyword>
<dbReference type="SUPFAM" id="SSF51735">
    <property type="entry name" value="NAD(P)-binding Rossmann-fold domains"/>
    <property type="match status" value="1"/>
</dbReference>
<sequence>MSSSALLNIVLVTGAAGFLGSHIVQKLLTEPGCGVYPASRIPNRHPDRDDGITHCIECQHIQGGLVDPIYEGLLDTM</sequence>
<dbReference type="Pfam" id="PF01370">
    <property type="entry name" value="Epimerase"/>
    <property type="match status" value="1"/>
</dbReference>
<gene>
    <name evidence="3" type="ORF">MHUMG1_08575</name>
</gene>
<feature type="domain" description="NAD-dependent epimerase/dehydratase" evidence="2">
    <location>
        <begin position="10"/>
        <end position="49"/>
    </location>
</feature>
<dbReference type="InterPro" id="IPR036291">
    <property type="entry name" value="NAD(P)-bd_dom_sf"/>
</dbReference>